<evidence type="ECO:0000313" key="2">
    <source>
        <dbReference type="EMBL" id="KAL0484627.1"/>
    </source>
</evidence>
<accession>A0AAW2Z7G7</accession>
<organism evidence="2 3">
    <name type="scientific">Acrasis kona</name>
    <dbReference type="NCBI Taxonomy" id="1008807"/>
    <lineage>
        <taxon>Eukaryota</taxon>
        <taxon>Discoba</taxon>
        <taxon>Heterolobosea</taxon>
        <taxon>Tetramitia</taxon>
        <taxon>Eutetramitia</taxon>
        <taxon>Acrasidae</taxon>
        <taxon>Acrasis</taxon>
    </lineage>
</organism>
<keyword evidence="3" id="KW-1185">Reference proteome</keyword>
<dbReference type="AlphaFoldDB" id="A0AAW2Z7G7"/>
<reference evidence="2 3" key="1">
    <citation type="submission" date="2024-03" db="EMBL/GenBank/DDBJ databases">
        <title>The Acrasis kona genome and developmental transcriptomes reveal deep origins of eukaryotic multicellular pathways.</title>
        <authorList>
            <person name="Sheikh S."/>
            <person name="Fu C.-J."/>
            <person name="Brown M.W."/>
            <person name="Baldauf S.L."/>
        </authorList>
    </citation>
    <scope>NUCLEOTIDE SEQUENCE [LARGE SCALE GENOMIC DNA]</scope>
    <source>
        <strain evidence="2 3">ATCC MYA-3509</strain>
    </source>
</reference>
<dbReference type="Gene3D" id="3.20.20.80">
    <property type="entry name" value="Glycosidases"/>
    <property type="match status" value="1"/>
</dbReference>
<dbReference type="SUPFAM" id="SSF51445">
    <property type="entry name" value="(Trans)glycosidases"/>
    <property type="match status" value="1"/>
</dbReference>
<feature type="signal peptide" evidence="1">
    <location>
        <begin position="1"/>
        <end position="17"/>
    </location>
</feature>
<evidence type="ECO:0000313" key="3">
    <source>
        <dbReference type="Proteomes" id="UP001431209"/>
    </source>
</evidence>
<gene>
    <name evidence="2" type="ORF">AKO1_003454</name>
</gene>
<dbReference type="EMBL" id="JAOPGA020001056">
    <property type="protein sequence ID" value="KAL0484627.1"/>
    <property type="molecule type" value="Genomic_DNA"/>
</dbReference>
<feature type="chain" id="PRO_5043733150" evidence="1">
    <location>
        <begin position="18"/>
        <end position="494"/>
    </location>
</feature>
<evidence type="ECO:0000256" key="1">
    <source>
        <dbReference type="SAM" id="SignalP"/>
    </source>
</evidence>
<dbReference type="InterPro" id="IPR017853">
    <property type="entry name" value="GH"/>
</dbReference>
<protein>
    <submittedName>
        <fullName evidence="2">Nol6</fullName>
    </submittedName>
</protein>
<keyword evidence="1" id="KW-0732">Signal</keyword>
<proteinExistence type="predicted"/>
<dbReference type="Proteomes" id="UP001431209">
    <property type="component" value="Unassembled WGS sequence"/>
</dbReference>
<name>A0AAW2Z7G7_9EUKA</name>
<comment type="caution">
    <text evidence="2">The sequence shown here is derived from an EMBL/GenBank/DDBJ whole genome shotgun (WGS) entry which is preliminary data.</text>
</comment>
<sequence>MWSIVITIVLIVSASYAQLLVRTHWHDVVIKSRTIPTFQIVTNPLILPSSKIGKKVYQNIKELEADWSRFAGWFPYPRMSVAELYPPNCSSVDKKTSWDFKLLDEQIVSFLEATRGHPSHFSISTQPAWMFKVDKLVDIPQDFKSPVWNYLQGTQLVDDSIQQLADYYGRVAAWYSHGGFVDECGTLQKSNHFYNVPGFEIFNEIETEHQFKVEYYTKVYDKVVAKVKKYLPNAEFIGLSLTDPRKNFDYMSYFLNSSNHDANIPLDWISYHFYSLPDSKSTLAKQMFQQADDFLSYIPIFEKIRSSLSPTTKTTINELGTIFEKPEIGLSDDFWIMSGAQFAYCFAKLSAFGIEAVGMSQMVGFPGQYPSVSMVNWETGVGNSRYYVLKMIIKHVGLKMGAQDVVLVSTEQPCSSVFVQSYLVATKGGEWVKKTLFVNKGEEKQNIKVDGLGDGRFEYVDGSLGPFSDSKTVSVKDSVEVGPYCVGFLVYDVL</sequence>